<dbReference type="AlphaFoldDB" id="A0A9D1ZYA3"/>
<name>A0A9D1ZYA3_9FIRM</name>
<reference evidence="1" key="2">
    <citation type="submission" date="2021-04" db="EMBL/GenBank/DDBJ databases">
        <authorList>
            <person name="Gilroy R."/>
        </authorList>
    </citation>
    <scope>NUCLEOTIDE SEQUENCE</scope>
    <source>
        <strain evidence="1">1345</strain>
    </source>
</reference>
<comment type="caution">
    <text evidence="1">The sequence shown here is derived from an EMBL/GenBank/DDBJ whole genome shotgun (WGS) entry which is preliminary data.</text>
</comment>
<organism evidence="1 2">
    <name type="scientific">Candidatus Borkfalkia excrementigallinarum</name>
    <dbReference type="NCBI Taxonomy" id="2838506"/>
    <lineage>
        <taxon>Bacteria</taxon>
        <taxon>Bacillati</taxon>
        <taxon>Bacillota</taxon>
        <taxon>Clostridia</taxon>
        <taxon>Christensenellales</taxon>
        <taxon>Christensenellaceae</taxon>
        <taxon>Candidatus Borkfalkia</taxon>
    </lineage>
</organism>
<protein>
    <submittedName>
        <fullName evidence="1">Uncharacterized protein</fullName>
    </submittedName>
</protein>
<dbReference type="Proteomes" id="UP000886750">
    <property type="component" value="Unassembled WGS sequence"/>
</dbReference>
<gene>
    <name evidence="1" type="ORF">H9729_01095</name>
</gene>
<proteinExistence type="predicted"/>
<sequence>MKNQEMCKEQGRYTVTADEFAGELLPLVKDFFTAEAEVAENGTLNVTFTNGEKFTISVQKAE</sequence>
<reference evidence="1" key="1">
    <citation type="journal article" date="2021" name="PeerJ">
        <title>Extensive microbial diversity within the chicken gut microbiome revealed by metagenomics and culture.</title>
        <authorList>
            <person name="Gilroy R."/>
            <person name="Ravi A."/>
            <person name="Getino M."/>
            <person name="Pursley I."/>
            <person name="Horton D.L."/>
            <person name="Alikhan N.F."/>
            <person name="Baker D."/>
            <person name="Gharbi K."/>
            <person name="Hall N."/>
            <person name="Watson M."/>
            <person name="Adriaenssens E.M."/>
            <person name="Foster-Nyarko E."/>
            <person name="Jarju S."/>
            <person name="Secka A."/>
            <person name="Antonio M."/>
            <person name="Oren A."/>
            <person name="Chaudhuri R.R."/>
            <person name="La Ragione R."/>
            <person name="Hildebrand F."/>
            <person name="Pallen M.J."/>
        </authorList>
    </citation>
    <scope>NUCLEOTIDE SEQUENCE</scope>
    <source>
        <strain evidence="1">1345</strain>
    </source>
</reference>
<accession>A0A9D1ZYA3</accession>
<evidence type="ECO:0000313" key="2">
    <source>
        <dbReference type="Proteomes" id="UP000886750"/>
    </source>
</evidence>
<evidence type="ECO:0000313" key="1">
    <source>
        <dbReference type="EMBL" id="HIY96264.1"/>
    </source>
</evidence>
<dbReference type="EMBL" id="DXCQ01000012">
    <property type="protein sequence ID" value="HIY96264.1"/>
    <property type="molecule type" value="Genomic_DNA"/>
</dbReference>